<evidence type="ECO:0000256" key="1">
    <source>
        <dbReference type="SAM" id="MobiDB-lite"/>
    </source>
</evidence>
<protein>
    <submittedName>
        <fullName evidence="2">Uncharacterized protein</fullName>
    </submittedName>
</protein>
<comment type="caution">
    <text evidence="2">The sequence shown here is derived from an EMBL/GenBank/DDBJ whole genome shotgun (WGS) entry which is preliminary data.</text>
</comment>
<keyword evidence="3" id="KW-1185">Reference proteome</keyword>
<dbReference type="AlphaFoldDB" id="A0ABD1YRN0"/>
<evidence type="ECO:0000313" key="3">
    <source>
        <dbReference type="Proteomes" id="UP001605036"/>
    </source>
</evidence>
<accession>A0ABD1YRN0</accession>
<reference evidence="2 3" key="1">
    <citation type="submission" date="2024-09" db="EMBL/GenBank/DDBJ databases">
        <title>Chromosome-scale assembly of Riccia fluitans.</title>
        <authorList>
            <person name="Paukszto L."/>
            <person name="Sawicki J."/>
            <person name="Karawczyk K."/>
            <person name="Piernik-Szablinska J."/>
            <person name="Szczecinska M."/>
            <person name="Mazdziarz M."/>
        </authorList>
    </citation>
    <scope>NUCLEOTIDE SEQUENCE [LARGE SCALE GENOMIC DNA]</scope>
    <source>
        <strain evidence="2">Rf_01</strain>
        <tissue evidence="2">Aerial parts of the thallus</tissue>
    </source>
</reference>
<dbReference type="Proteomes" id="UP001605036">
    <property type="component" value="Unassembled WGS sequence"/>
</dbReference>
<name>A0ABD1YRN0_9MARC</name>
<proteinExistence type="predicted"/>
<sequence length="190" mass="20278">MRTWLEFASDDGTFNIDAVAASIEVRPETRIVGKTRPYKGITFAELSSLVSQADDMHHNLGDSEATAIVVDGAPAVEARLIGIADFRSNNPILQSLQTSLDILQNSFASLNALVTSSSTRGTEFLECKALTERVEKLETNMSNANLVDSEASRDASSSRAGSRRSIKSGRGELAATGSSPVSALFQHLSS</sequence>
<feature type="compositionally biased region" description="Polar residues" evidence="1">
    <location>
        <begin position="176"/>
        <end position="190"/>
    </location>
</feature>
<dbReference type="EMBL" id="JBHFFA010000003">
    <property type="protein sequence ID" value="KAL2633438.1"/>
    <property type="molecule type" value="Genomic_DNA"/>
</dbReference>
<feature type="region of interest" description="Disordered" evidence="1">
    <location>
        <begin position="145"/>
        <end position="190"/>
    </location>
</feature>
<evidence type="ECO:0000313" key="2">
    <source>
        <dbReference type="EMBL" id="KAL2633438.1"/>
    </source>
</evidence>
<organism evidence="2 3">
    <name type="scientific">Riccia fluitans</name>
    <dbReference type="NCBI Taxonomy" id="41844"/>
    <lineage>
        <taxon>Eukaryota</taxon>
        <taxon>Viridiplantae</taxon>
        <taxon>Streptophyta</taxon>
        <taxon>Embryophyta</taxon>
        <taxon>Marchantiophyta</taxon>
        <taxon>Marchantiopsida</taxon>
        <taxon>Marchantiidae</taxon>
        <taxon>Marchantiales</taxon>
        <taxon>Ricciaceae</taxon>
        <taxon>Riccia</taxon>
    </lineage>
</organism>
<gene>
    <name evidence="2" type="ORF">R1flu_004917</name>
</gene>